<name>A0A0L0F7N7_9EUKA</name>
<accession>A0A0L0F7N7</accession>
<organism evidence="2 3">
    <name type="scientific">Sphaeroforma arctica JP610</name>
    <dbReference type="NCBI Taxonomy" id="667725"/>
    <lineage>
        <taxon>Eukaryota</taxon>
        <taxon>Ichthyosporea</taxon>
        <taxon>Ichthyophonida</taxon>
        <taxon>Sphaeroforma</taxon>
    </lineage>
</organism>
<evidence type="ECO:0000313" key="2">
    <source>
        <dbReference type="EMBL" id="KNC72735.1"/>
    </source>
</evidence>
<feature type="compositionally biased region" description="Basic residues" evidence="1">
    <location>
        <begin position="8"/>
        <end position="18"/>
    </location>
</feature>
<feature type="compositionally biased region" description="Low complexity" evidence="1">
    <location>
        <begin position="49"/>
        <end position="61"/>
    </location>
</feature>
<evidence type="ECO:0000313" key="3">
    <source>
        <dbReference type="Proteomes" id="UP000054560"/>
    </source>
</evidence>
<reference evidence="2 3" key="1">
    <citation type="submission" date="2011-02" db="EMBL/GenBank/DDBJ databases">
        <title>The Genome Sequence of Sphaeroforma arctica JP610.</title>
        <authorList>
            <consortium name="The Broad Institute Genome Sequencing Platform"/>
            <person name="Russ C."/>
            <person name="Cuomo C."/>
            <person name="Young S.K."/>
            <person name="Zeng Q."/>
            <person name="Gargeya S."/>
            <person name="Alvarado L."/>
            <person name="Berlin A."/>
            <person name="Chapman S.B."/>
            <person name="Chen Z."/>
            <person name="Freedman E."/>
            <person name="Gellesch M."/>
            <person name="Goldberg J."/>
            <person name="Griggs A."/>
            <person name="Gujja S."/>
            <person name="Heilman E."/>
            <person name="Heiman D."/>
            <person name="Howarth C."/>
            <person name="Mehta T."/>
            <person name="Neiman D."/>
            <person name="Pearson M."/>
            <person name="Roberts A."/>
            <person name="Saif S."/>
            <person name="Shea T."/>
            <person name="Shenoy N."/>
            <person name="Sisk P."/>
            <person name="Stolte C."/>
            <person name="Sykes S."/>
            <person name="White J."/>
            <person name="Yandava C."/>
            <person name="Burger G."/>
            <person name="Gray M.W."/>
            <person name="Holland P.W.H."/>
            <person name="King N."/>
            <person name="Lang F.B.F."/>
            <person name="Roger A.J."/>
            <person name="Ruiz-Trillo I."/>
            <person name="Haas B."/>
            <person name="Nusbaum C."/>
            <person name="Birren B."/>
        </authorList>
    </citation>
    <scope>NUCLEOTIDE SEQUENCE [LARGE SCALE GENOMIC DNA]</scope>
    <source>
        <strain evidence="2 3">JP610</strain>
    </source>
</reference>
<protein>
    <submittedName>
        <fullName evidence="2">Uncharacterized protein</fullName>
    </submittedName>
</protein>
<feature type="region of interest" description="Disordered" evidence="1">
    <location>
        <begin position="1"/>
        <end position="61"/>
    </location>
</feature>
<keyword evidence="3" id="KW-1185">Reference proteome</keyword>
<evidence type="ECO:0000256" key="1">
    <source>
        <dbReference type="SAM" id="MobiDB-lite"/>
    </source>
</evidence>
<dbReference type="RefSeq" id="XP_014146637.1">
    <property type="nucleotide sequence ID" value="XM_014291162.1"/>
</dbReference>
<dbReference type="GeneID" id="25915209"/>
<sequence length="61" mass="6805">WQRTALQRYHRHTPRHKQAQRDSHSHCGNGQGQPRCADNTTADRHPTVATGGTPAATGHRQ</sequence>
<dbReference type="Proteomes" id="UP000054560">
    <property type="component" value="Unassembled WGS sequence"/>
</dbReference>
<proteinExistence type="predicted"/>
<dbReference type="AlphaFoldDB" id="A0A0L0F7N7"/>
<gene>
    <name evidence="2" type="ORF">SARC_14705</name>
</gene>
<dbReference type="EMBL" id="KQ246583">
    <property type="protein sequence ID" value="KNC72735.1"/>
    <property type="molecule type" value="Genomic_DNA"/>
</dbReference>
<feature type="non-terminal residue" evidence="2">
    <location>
        <position position="61"/>
    </location>
</feature>
<feature type="non-terminal residue" evidence="2">
    <location>
        <position position="1"/>
    </location>
</feature>